<name>A0A6M3L4P9_9ZZZZ</name>
<sequence>MCLAKLFQVFRRGSPSGNLPSPRYNLEDYILEGCPKTTVQNTNSMEPLIDIGHTVLLQEPLPYPQVGDIIIWSIGDRRVIHSIVEIGADAKDWYCRTQGLNLHQKDPEKIRLQDIEWLVVGVLWTDKYSNYIPPKGD</sequence>
<reference evidence="1" key="1">
    <citation type="submission" date="2020-03" db="EMBL/GenBank/DDBJ databases">
        <title>The deep terrestrial virosphere.</title>
        <authorList>
            <person name="Holmfeldt K."/>
            <person name="Nilsson E."/>
            <person name="Simone D."/>
            <person name="Lopez-Fernandez M."/>
            <person name="Wu X."/>
            <person name="de Brujin I."/>
            <person name="Lundin D."/>
            <person name="Andersson A."/>
            <person name="Bertilsson S."/>
            <person name="Dopson M."/>
        </authorList>
    </citation>
    <scope>NUCLEOTIDE SEQUENCE</scope>
    <source>
        <strain evidence="1">MM415B02532</strain>
    </source>
</reference>
<dbReference type="AlphaFoldDB" id="A0A6M3L4P9"/>
<gene>
    <name evidence="1" type="ORF">MM415B02532_0012</name>
</gene>
<evidence type="ECO:0000313" key="1">
    <source>
        <dbReference type="EMBL" id="QJA89540.1"/>
    </source>
</evidence>
<organism evidence="1">
    <name type="scientific">viral metagenome</name>
    <dbReference type="NCBI Taxonomy" id="1070528"/>
    <lineage>
        <taxon>unclassified sequences</taxon>
        <taxon>metagenomes</taxon>
        <taxon>organismal metagenomes</taxon>
    </lineage>
</organism>
<dbReference type="EMBL" id="MT142852">
    <property type="protein sequence ID" value="QJA89540.1"/>
    <property type="molecule type" value="Genomic_DNA"/>
</dbReference>
<proteinExistence type="predicted"/>
<dbReference type="CDD" id="cd06462">
    <property type="entry name" value="Peptidase_S24_S26"/>
    <property type="match status" value="1"/>
</dbReference>
<accession>A0A6M3L4P9</accession>
<protein>
    <submittedName>
        <fullName evidence="1">Putative peptidase</fullName>
    </submittedName>
</protein>